<gene>
    <name evidence="1" type="ORF">FNYG_08838</name>
</gene>
<name>A0A2K0W654_GIBNY</name>
<evidence type="ECO:0000313" key="2">
    <source>
        <dbReference type="Proteomes" id="UP000236664"/>
    </source>
</evidence>
<dbReference type="OrthoDB" id="5103968at2759"/>
<proteinExistence type="predicted"/>
<reference evidence="1 2" key="1">
    <citation type="submission" date="2017-06" db="EMBL/GenBank/DDBJ databases">
        <title>Genome of Fusarium nygamai isolate CS10214.</title>
        <authorList>
            <person name="Gardiner D.M."/>
            <person name="Obanor F."/>
            <person name="Kazan K."/>
        </authorList>
    </citation>
    <scope>NUCLEOTIDE SEQUENCE [LARGE SCALE GENOMIC DNA]</scope>
    <source>
        <strain evidence="1 2">CS10214</strain>
    </source>
</reference>
<evidence type="ECO:0000313" key="1">
    <source>
        <dbReference type="EMBL" id="PNP77757.1"/>
    </source>
</evidence>
<organism evidence="1 2">
    <name type="scientific">Gibberella nygamai</name>
    <name type="common">Bean root rot disease fungus</name>
    <name type="synonym">Fusarium nygamai</name>
    <dbReference type="NCBI Taxonomy" id="42673"/>
    <lineage>
        <taxon>Eukaryota</taxon>
        <taxon>Fungi</taxon>
        <taxon>Dikarya</taxon>
        <taxon>Ascomycota</taxon>
        <taxon>Pezizomycotina</taxon>
        <taxon>Sordariomycetes</taxon>
        <taxon>Hypocreomycetidae</taxon>
        <taxon>Hypocreales</taxon>
        <taxon>Nectriaceae</taxon>
        <taxon>Fusarium</taxon>
        <taxon>Fusarium fujikuroi species complex</taxon>
    </lineage>
</organism>
<dbReference type="AlphaFoldDB" id="A0A2K0W654"/>
<protein>
    <submittedName>
        <fullName evidence="1">Uncharacterized protein</fullName>
    </submittedName>
</protein>
<dbReference type="EMBL" id="MTQA01000123">
    <property type="protein sequence ID" value="PNP77757.1"/>
    <property type="molecule type" value="Genomic_DNA"/>
</dbReference>
<comment type="caution">
    <text evidence="1">The sequence shown here is derived from an EMBL/GenBank/DDBJ whole genome shotgun (WGS) entry which is preliminary data.</text>
</comment>
<sequence length="117" mass="12679">MAAIGKSLVLSIDMPLLIPYPGSTAMASYVTSTGNMSIFNGMDDARVLARDSANFMKSQGWKASAGLASSQPWKPVVIHQGRKWPQVIAADDVRQLGWDAYDQIGQPPQDDEKQLAT</sequence>
<keyword evidence="2" id="KW-1185">Reference proteome</keyword>
<accession>A0A2K0W654</accession>
<dbReference type="Proteomes" id="UP000236664">
    <property type="component" value="Unassembled WGS sequence"/>
</dbReference>